<dbReference type="Gene3D" id="3.90.70.10">
    <property type="entry name" value="Cysteine proteinases"/>
    <property type="match status" value="1"/>
</dbReference>
<keyword evidence="8" id="KW-0805">Transcription regulation</keyword>
<dbReference type="SUPFAM" id="SSF54001">
    <property type="entry name" value="Cysteine proteinases"/>
    <property type="match status" value="1"/>
</dbReference>
<dbReference type="InterPro" id="IPR013083">
    <property type="entry name" value="Znf_RING/FYVE/PHD"/>
</dbReference>
<evidence type="ECO:0000256" key="11">
    <source>
        <dbReference type="RuleBase" id="RU366025"/>
    </source>
</evidence>
<dbReference type="EC" id="3.4.19.12" evidence="11"/>
<dbReference type="PROSITE" id="PS50235">
    <property type="entry name" value="USP_3"/>
    <property type="match status" value="1"/>
</dbReference>
<keyword evidence="6 11" id="KW-0378">Hydrolase</keyword>
<evidence type="ECO:0000313" key="14">
    <source>
        <dbReference type="Proteomes" id="UP001206925"/>
    </source>
</evidence>
<dbReference type="SUPFAM" id="SSF57850">
    <property type="entry name" value="RING/U-box"/>
    <property type="match status" value="1"/>
</dbReference>
<name>A0AAD5GBU3_AMBAR</name>
<keyword evidence="4 11" id="KW-0645">Protease</keyword>
<keyword evidence="7 11" id="KW-0788">Thiol protease</keyword>
<keyword evidence="5 11" id="KW-0833">Ubl conjugation pathway</keyword>
<evidence type="ECO:0000256" key="4">
    <source>
        <dbReference type="ARBA" id="ARBA00022670"/>
    </source>
</evidence>
<dbReference type="PANTHER" id="PTHR21646:SF33">
    <property type="entry name" value="UBIQUITIN CARBOXYL-TERMINAL HYDROLASE 22"/>
    <property type="match status" value="1"/>
</dbReference>
<evidence type="ECO:0000256" key="10">
    <source>
        <dbReference type="ARBA" id="ARBA00023242"/>
    </source>
</evidence>
<dbReference type="InterPro" id="IPR018200">
    <property type="entry name" value="USP_CS"/>
</dbReference>
<comment type="subcellular location">
    <subcellularLocation>
        <location evidence="2">Nucleus</location>
    </subcellularLocation>
</comment>
<keyword evidence="10" id="KW-0539">Nucleus</keyword>
<evidence type="ECO:0000256" key="8">
    <source>
        <dbReference type="ARBA" id="ARBA00023015"/>
    </source>
</evidence>
<evidence type="ECO:0000313" key="13">
    <source>
        <dbReference type="EMBL" id="KAI7735744.1"/>
    </source>
</evidence>
<protein>
    <recommendedName>
        <fullName evidence="11">Ubiquitin carboxyl-terminal hydrolase</fullName>
        <ecNumber evidence="11">3.4.19.12</ecNumber>
    </recommendedName>
</protein>
<dbReference type="InterPro" id="IPR001394">
    <property type="entry name" value="Peptidase_C19_UCH"/>
</dbReference>
<comment type="caution">
    <text evidence="13">The sequence shown here is derived from an EMBL/GenBank/DDBJ whole genome shotgun (WGS) entry which is preliminary data.</text>
</comment>
<dbReference type="PROSITE" id="PS00972">
    <property type="entry name" value="USP_1"/>
    <property type="match status" value="1"/>
</dbReference>
<keyword evidence="14" id="KW-1185">Reference proteome</keyword>
<evidence type="ECO:0000256" key="9">
    <source>
        <dbReference type="ARBA" id="ARBA00023163"/>
    </source>
</evidence>
<dbReference type="Pfam" id="PF00443">
    <property type="entry name" value="UCH"/>
    <property type="match status" value="1"/>
</dbReference>
<dbReference type="GO" id="GO:0004843">
    <property type="term" value="F:cysteine-type deubiquitinase activity"/>
    <property type="evidence" value="ECO:0007669"/>
    <property type="project" value="UniProtKB-UniRule"/>
</dbReference>
<dbReference type="GO" id="GO:0006508">
    <property type="term" value="P:proteolysis"/>
    <property type="evidence" value="ECO:0007669"/>
    <property type="project" value="UniProtKB-KW"/>
</dbReference>
<comment type="similarity">
    <text evidence="3 11">Belongs to the peptidase C19 family.</text>
</comment>
<feature type="domain" description="USP" evidence="12">
    <location>
        <begin position="170"/>
        <end position="573"/>
    </location>
</feature>
<dbReference type="AlphaFoldDB" id="A0AAD5GBU3"/>
<dbReference type="InterPro" id="IPR028889">
    <property type="entry name" value="USP"/>
</dbReference>
<reference evidence="13" key="1">
    <citation type="submission" date="2022-06" db="EMBL/GenBank/DDBJ databases">
        <title>Uncovering the hologenomic basis of an extraordinary plant invasion.</title>
        <authorList>
            <person name="Bieker V.C."/>
            <person name="Martin M.D."/>
            <person name="Gilbert T."/>
            <person name="Hodgins K."/>
            <person name="Battlay P."/>
            <person name="Petersen B."/>
            <person name="Wilson J."/>
        </authorList>
    </citation>
    <scope>NUCLEOTIDE SEQUENCE</scope>
    <source>
        <strain evidence="13">AA19_3_7</strain>
        <tissue evidence="13">Leaf</tissue>
    </source>
</reference>
<evidence type="ECO:0000256" key="5">
    <source>
        <dbReference type="ARBA" id="ARBA00022786"/>
    </source>
</evidence>
<gene>
    <name evidence="13" type="ORF">M8C21_015401</name>
</gene>
<accession>A0AAD5GBU3</accession>
<comment type="function">
    <text evidence="11">Recognizes and hydrolyzes the peptide bond at the C-terminal Gly of ubiquitin. Involved in the processing of poly-ubiquitin precursors as well as that of ubiquitinated proteins.</text>
</comment>
<sequence length="583" mass="66268">MSSIIPTPCLHLTHFKSHTTSFTNLLNRIQVTPLGRASLQTTKTIHFHCGACGHAPHRLYLCLTCDSTFCDVHAPDHDHDIMVDVDRAELFCCSCGDHVYDQDFDSAVVVLQTAAATLGGRDSLCSPVPESVRKRRRVEYRPWSPDSQARVLLGLQLETNNNNKFPLGLRGLNNLGNTCFMNSVLQALLHTPPLRNYFLSDRHNRFVCQQKKKSNGVNNCDRKRLCLACDTDALFSAVFSGDRKPYSPAKFLYSWWQHAGNLASYEQQDAHEFFISMLDGIHEKVEKDERKPHSQDYLEPGGSSRFPLDYQLDEYRERVMWHKNPLVFRISSGDCCIAHRVFSGILRSDVMCTACGFTSTTYDPCVDISLDLVPNHDIPTKASSKNLHSCNGNAETINPGLSTLLGCLDRFTRPERLGSDQKFFCQQCQVRQESLKQMSIRKLPLVSCFHIKRFEHSPIRKMSRKIDRYMQFPFSLDMSPYLSSSILRSRFGNRIFGFDGDGNGNDPDCSNESTSEFELFAVVTHSGKLDAGHYSTYLRLSNQWYKCDDAWVTKVSENIVRAAQGYMMFYVQKMLYYKASGTS</sequence>
<dbReference type="PANTHER" id="PTHR21646">
    <property type="entry name" value="UBIQUITIN CARBOXYL-TERMINAL HYDROLASE"/>
    <property type="match status" value="1"/>
</dbReference>
<evidence type="ECO:0000259" key="12">
    <source>
        <dbReference type="PROSITE" id="PS50235"/>
    </source>
</evidence>
<evidence type="ECO:0000256" key="1">
    <source>
        <dbReference type="ARBA" id="ARBA00000707"/>
    </source>
</evidence>
<dbReference type="PROSITE" id="PS00973">
    <property type="entry name" value="USP_2"/>
    <property type="match status" value="1"/>
</dbReference>
<proteinExistence type="inferred from homology"/>
<evidence type="ECO:0000256" key="3">
    <source>
        <dbReference type="ARBA" id="ARBA00009085"/>
    </source>
</evidence>
<evidence type="ECO:0000256" key="2">
    <source>
        <dbReference type="ARBA" id="ARBA00004123"/>
    </source>
</evidence>
<evidence type="ECO:0000256" key="7">
    <source>
        <dbReference type="ARBA" id="ARBA00022807"/>
    </source>
</evidence>
<organism evidence="13 14">
    <name type="scientific">Ambrosia artemisiifolia</name>
    <name type="common">Common ragweed</name>
    <dbReference type="NCBI Taxonomy" id="4212"/>
    <lineage>
        <taxon>Eukaryota</taxon>
        <taxon>Viridiplantae</taxon>
        <taxon>Streptophyta</taxon>
        <taxon>Embryophyta</taxon>
        <taxon>Tracheophyta</taxon>
        <taxon>Spermatophyta</taxon>
        <taxon>Magnoliopsida</taxon>
        <taxon>eudicotyledons</taxon>
        <taxon>Gunneridae</taxon>
        <taxon>Pentapetalae</taxon>
        <taxon>asterids</taxon>
        <taxon>campanulids</taxon>
        <taxon>Asterales</taxon>
        <taxon>Asteraceae</taxon>
        <taxon>Asteroideae</taxon>
        <taxon>Heliantheae alliance</taxon>
        <taxon>Heliantheae</taxon>
        <taxon>Ambrosia</taxon>
    </lineage>
</organism>
<keyword evidence="9" id="KW-0804">Transcription</keyword>
<dbReference type="Proteomes" id="UP001206925">
    <property type="component" value="Unassembled WGS sequence"/>
</dbReference>
<dbReference type="GO" id="GO:0005634">
    <property type="term" value="C:nucleus"/>
    <property type="evidence" value="ECO:0007669"/>
    <property type="project" value="UniProtKB-SubCell"/>
</dbReference>
<dbReference type="EMBL" id="JAMZMK010009439">
    <property type="protein sequence ID" value="KAI7735744.1"/>
    <property type="molecule type" value="Genomic_DNA"/>
</dbReference>
<dbReference type="Gene3D" id="3.30.40.10">
    <property type="entry name" value="Zinc/RING finger domain, C3HC4 (zinc finger)"/>
    <property type="match status" value="1"/>
</dbReference>
<dbReference type="InterPro" id="IPR038765">
    <property type="entry name" value="Papain-like_cys_pep_sf"/>
</dbReference>
<dbReference type="InterPro" id="IPR050185">
    <property type="entry name" value="Ub_carboxyl-term_hydrolase"/>
</dbReference>
<evidence type="ECO:0000256" key="6">
    <source>
        <dbReference type="ARBA" id="ARBA00022801"/>
    </source>
</evidence>
<comment type="catalytic activity">
    <reaction evidence="1 11">
        <text>Thiol-dependent hydrolysis of ester, thioester, amide, peptide and isopeptide bonds formed by the C-terminal Gly of ubiquitin (a 76-residue protein attached to proteins as an intracellular targeting signal).</text>
        <dbReference type="EC" id="3.4.19.12"/>
    </reaction>
</comment>
<dbReference type="GO" id="GO:0016579">
    <property type="term" value="P:protein deubiquitination"/>
    <property type="evidence" value="ECO:0007669"/>
    <property type="project" value="InterPro"/>
</dbReference>